<evidence type="ECO:0000313" key="1">
    <source>
        <dbReference type="EMBL" id="TJX04676.1"/>
    </source>
</evidence>
<comment type="caution">
    <text evidence="1">The sequence shown here is derived from an EMBL/GenBank/DDBJ whole genome shotgun (WGS) entry which is preliminary data.</text>
</comment>
<gene>
    <name evidence="1" type="ORF">E8M63_10285</name>
</gene>
<dbReference type="Proteomes" id="UP000307092">
    <property type="component" value="Unassembled WGS sequence"/>
</dbReference>
<protein>
    <submittedName>
        <fullName evidence="1">RusA family crossover junction endodeoxyribonuclease</fullName>
    </submittedName>
</protein>
<dbReference type="EMBL" id="SUQX01000023">
    <property type="protein sequence ID" value="TJX04676.1"/>
    <property type="molecule type" value="Genomic_DNA"/>
</dbReference>
<feature type="non-terminal residue" evidence="1">
    <location>
        <position position="1"/>
    </location>
</feature>
<dbReference type="AlphaFoldDB" id="A0AAX2TQW7"/>
<accession>A0AAX2TQW7</accession>
<evidence type="ECO:0000313" key="2">
    <source>
        <dbReference type="Proteomes" id="UP000307092"/>
    </source>
</evidence>
<organism evidence="1 2">
    <name type="scientific">Neisseria gonorrhoeae</name>
    <dbReference type="NCBI Taxonomy" id="485"/>
    <lineage>
        <taxon>Bacteria</taxon>
        <taxon>Pseudomonadati</taxon>
        <taxon>Pseudomonadota</taxon>
        <taxon>Betaproteobacteria</taxon>
        <taxon>Neisseriales</taxon>
        <taxon>Neisseriaceae</taxon>
        <taxon>Neisseria</taxon>
    </lineage>
</organism>
<name>A0AAX2TQW7_NEIGO</name>
<sequence>VTLDALQGVAYHNDRQVRRIAADYADEPVAGGGLAVEVGELEMEQTDAADEGWDFIGQEGWDV</sequence>
<reference evidence="1 2" key="1">
    <citation type="submission" date="2019-04" db="EMBL/GenBank/DDBJ databases">
        <title>The CDC panel for molecular diagnostics of ciprofloxacin resistance and its use for research and clinical development.</title>
        <authorList>
            <person name="Liu H."/>
            <person name="Tang K."/>
            <person name="Pham C."/>
            <person name="Schmerer M."/>
        </authorList>
    </citation>
    <scope>NUCLEOTIDE SEQUENCE [LARGE SCALE GENOMIC DNA]</scope>
    <source>
        <strain evidence="1 2">LRRBGS_0742</strain>
    </source>
</reference>
<proteinExistence type="predicted"/>